<dbReference type="Gene3D" id="3.10.450.50">
    <property type="match status" value="1"/>
</dbReference>
<keyword evidence="3" id="KW-1185">Reference proteome</keyword>
<dbReference type="EMBL" id="BAAAZC010000004">
    <property type="protein sequence ID" value="GAA3958798.1"/>
    <property type="molecule type" value="Genomic_DNA"/>
</dbReference>
<dbReference type="InterPro" id="IPR032710">
    <property type="entry name" value="NTF2-like_dom_sf"/>
</dbReference>
<evidence type="ECO:0000313" key="2">
    <source>
        <dbReference type="EMBL" id="GAA3958798.1"/>
    </source>
</evidence>
<comment type="caution">
    <text evidence="2">The sequence shown here is derived from an EMBL/GenBank/DDBJ whole genome shotgun (WGS) entry which is preliminary data.</text>
</comment>
<dbReference type="InterPro" id="IPR037401">
    <property type="entry name" value="SnoaL-like"/>
</dbReference>
<evidence type="ECO:0000313" key="3">
    <source>
        <dbReference type="Proteomes" id="UP001500742"/>
    </source>
</evidence>
<reference evidence="3" key="1">
    <citation type="journal article" date="2019" name="Int. J. Syst. Evol. Microbiol.">
        <title>The Global Catalogue of Microorganisms (GCM) 10K type strain sequencing project: providing services to taxonomists for standard genome sequencing and annotation.</title>
        <authorList>
            <consortium name="The Broad Institute Genomics Platform"/>
            <consortium name="The Broad Institute Genome Sequencing Center for Infectious Disease"/>
            <person name="Wu L."/>
            <person name="Ma J."/>
        </authorList>
    </citation>
    <scope>NUCLEOTIDE SEQUENCE [LARGE SCALE GENOMIC DNA]</scope>
    <source>
        <strain evidence="3">JCM 16601</strain>
    </source>
</reference>
<organism evidence="2 3">
    <name type="scientific">Mucilaginibacter dorajii</name>
    <dbReference type="NCBI Taxonomy" id="692994"/>
    <lineage>
        <taxon>Bacteria</taxon>
        <taxon>Pseudomonadati</taxon>
        <taxon>Bacteroidota</taxon>
        <taxon>Sphingobacteriia</taxon>
        <taxon>Sphingobacteriales</taxon>
        <taxon>Sphingobacteriaceae</taxon>
        <taxon>Mucilaginibacter</taxon>
    </lineage>
</organism>
<dbReference type="Pfam" id="PF12680">
    <property type="entry name" value="SnoaL_2"/>
    <property type="match status" value="1"/>
</dbReference>
<sequence length="133" mass="15334">MSEQHPNLVLIQSFFTAYTGNDLEAMRQILSPDIQWVIPGRNPTSGVKTGIDEVLAYFKQLQAFSFKARPMVMGVNDDYVIDCHLNWSNLADGENIERMSCLLWQFKDGMISKVYNFPEDQYLIDAFFNRELA</sequence>
<protein>
    <recommendedName>
        <fullName evidence="1">SnoaL-like domain-containing protein</fullName>
    </recommendedName>
</protein>
<evidence type="ECO:0000259" key="1">
    <source>
        <dbReference type="Pfam" id="PF12680"/>
    </source>
</evidence>
<dbReference type="Proteomes" id="UP001500742">
    <property type="component" value="Unassembled WGS sequence"/>
</dbReference>
<accession>A0ABP7P306</accession>
<dbReference type="SUPFAM" id="SSF54427">
    <property type="entry name" value="NTF2-like"/>
    <property type="match status" value="1"/>
</dbReference>
<feature type="domain" description="SnoaL-like" evidence="1">
    <location>
        <begin position="12"/>
        <end position="112"/>
    </location>
</feature>
<gene>
    <name evidence="2" type="ORF">GCM10022210_02710</name>
</gene>
<proteinExistence type="predicted"/>
<dbReference type="RefSeq" id="WP_259090447.1">
    <property type="nucleotide sequence ID" value="NZ_BAAAZC010000004.1"/>
</dbReference>
<name>A0ABP7P306_9SPHI</name>